<evidence type="ECO:0000259" key="1">
    <source>
        <dbReference type="Pfam" id="PF04717"/>
    </source>
</evidence>
<sequence>MSESPLVAYMELLSVKILTDGSELKDEYLLISAEVERGVSSTARATFSILLPNESGSNASFAISSGKDFLPGVSVEIKAGYNAVTETIFRGRIVGHGLQVQPDRQPVLSVRCQAAASKLTVGKKTATFEGKTDSAVIDDLLAGASLKRTVEATTYTHPLLIQHRMTDWDFIVSRAAANGMIVYSELGEVFLKAPGTSTPPKLVVTYGEDVLEFDGEVNASHQFSAASAAGWDFSTGKLVEAEGEEPSLVNPGNLEGSELAAETDLGKQQFRTTLPLPESSLRATANAMLLRSRMSAVRGRVVFYGNATPKINTLIELAGFGDRFNGRALITGVRHTIIEGHWTTETSFGLPPDWNAAQAANPRYSPEEASQISGLQNGVVLNIHQDPEGHARIHVNIPALDTAVWARQSMLFATQGAGAFFLPDIGDEVLLGFLADDPRFAVVLGSLPGPGHKSAYSAEETNKIKALTTRSGLHLEFNDDERTFSIATPAGNSLVLSEDKSSVVLTDENGNTVKLDNDGITLTSTKDIVLKASGKISLKADQNIEATSSGGDISLEGSIGIQVKGGASAELSSGGNTIIEGAMVMIN</sequence>
<dbReference type="AlphaFoldDB" id="A0A5C7FKQ5"/>
<dbReference type="Proteomes" id="UP000321907">
    <property type="component" value="Unassembled WGS sequence"/>
</dbReference>
<evidence type="ECO:0000313" key="3">
    <source>
        <dbReference type="Proteomes" id="UP000321907"/>
    </source>
</evidence>
<dbReference type="SUPFAM" id="SSF69255">
    <property type="entry name" value="gp5 N-terminal domain-like"/>
    <property type="match status" value="1"/>
</dbReference>
<dbReference type="OrthoDB" id="1907165at2"/>
<keyword evidence="3" id="KW-1185">Reference proteome</keyword>
<evidence type="ECO:0000313" key="2">
    <source>
        <dbReference type="EMBL" id="TXF86659.1"/>
    </source>
</evidence>
<comment type="caution">
    <text evidence="2">The sequence shown here is derived from an EMBL/GenBank/DDBJ whole genome shotgun (WGS) entry which is preliminary data.</text>
</comment>
<dbReference type="NCBIfam" id="TIGR01646">
    <property type="entry name" value="vgr_GE"/>
    <property type="match status" value="1"/>
</dbReference>
<dbReference type="InterPro" id="IPR006531">
    <property type="entry name" value="Gp5/Vgr_OB"/>
</dbReference>
<organism evidence="2 3">
    <name type="scientific">Neolewinella aurantiaca</name>
    <dbReference type="NCBI Taxonomy" id="2602767"/>
    <lineage>
        <taxon>Bacteria</taxon>
        <taxon>Pseudomonadati</taxon>
        <taxon>Bacteroidota</taxon>
        <taxon>Saprospiria</taxon>
        <taxon>Saprospirales</taxon>
        <taxon>Lewinellaceae</taxon>
        <taxon>Neolewinella</taxon>
    </lineage>
</organism>
<reference evidence="2 3" key="1">
    <citation type="submission" date="2019-08" db="EMBL/GenBank/DDBJ databases">
        <title>Lewinella sp. strain SSH13 Genome sequencing and assembly.</title>
        <authorList>
            <person name="Kim I."/>
        </authorList>
    </citation>
    <scope>NUCLEOTIDE SEQUENCE [LARGE SCALE GENOMIC DNA]</scope>
    <source>
        <strain evidence="2 3">SSH13</strain>
    </source>
</reference>
<dbReference type="EMBL" id="VOXD01000039">
    <property type="protein sequence ID" value="TXF86659.1"/>
    <property type="molecule type" value="Genomic_DNA"/>
</dbReference>
<dbReference type="InterPro" id="IPR006533">
    <property type="entry name" value="T6SS_Vgr_RhsGE"/>
</dbReference>
<protein>
    <submittedName>
        <fullName evidence="2">Type VI secretion system tip protein VgrG</fullName>
    </submittedName>
</protein>
<dbReference type="Gene3D" id="2.40.50.230">
    <property type="entry name" value="Gp5 N-terminal domain"/>
    <property type="match status" value="1"/>
</dbReference>
<accession>A0A5C7FKQ5</accession>
<proteinExistence type="predicted"/>
<dbReference type="InterPro" id="IPR037026">
    <property type="entry name" value="Vgr_OB-fold_dom_sf"/>
</dbReference>
<feature type="domain" description="Gp5/Type VI secretion system Vgr protein OB-fold" evidence="1">
    <location>
        <begin position="377"/>
        <end position="447"/>
    </location>
</feature>
<gene>
    <name evidence="2" type="primary">vgrG</name>
    <name evidence="2" type="ORF">FUA23_19335</name>
</gene>
<name>A0A5C7FKQ5_9BACT</name>
<dbReference type="SUPFAM" id="SSF69279">
    <property type="entry name" value="Phage tail proteins"/>
    <property type="match status" value="1"/>
</dbReference>
<dbReference type="Pfam" id="PF04717">
    <property type="entry name" value="Phage_base_V"/>
    <property type="match status" value="1"/>
</dbReference>